<dbReference type="Proteomes" id="UP000298860">
    <property type="component" value="Unassembled WGS sequence"/>
</dbReference>
<dbReference type="SUPFAM" id="SSF52540">
    <property type="entry name" value="P-loop containing nucleoside triphosphate hydrolases"/>
    <property type="match status" value="1"/>
</dbReference>
<feature type="domain" description="HTH luxR-type" evidence="1">
    <location>
        <begin position="694"/>
        <end position="759"/>
    </location>
</feature>
<dbReference type="InterPro" id="IPR027417">
    <property type="entry name" value="P-loop_NTPase"/>
</dbReference>
<evidence type="ECO:0000259" key="1">
    <source>
        <dbReference type="PROSITE" id="PS50043"/>
    </source>
</evidence>
<accession>A0A4D4J8M1</accession>
<dbReference type="RefSeq" id="WP_137814919.1">
    <property type="nucleotide sequence ID" value="NZ_BJFL01000018.1"/>
</dbReference>
<dbReference type="PANTHER" id="PTHR47691:SF3">
    <property type="entry name" value="HTH-TYPE TRANSCRIPTIONAL REGULATOR RV0890C-RELATED"/>
    <property type="match status" value="1"/>
</dbReference>
<dbReference type="PROSITE" id="PS50043">
    <property type="entry name" value="HTH_LUXR_2"/>
    <property type="match status" value="1"/>
</dbReference>
<dbReference type="SUPFAM" id="SSF48452">
    <property type="entry name" value="TPR-like"/>
    <property type="match status" value="1"/>
</dbReference>
<dbReference type="GO" id="GO:0006355">
    <property type="term" value="P:regulation of DNA-templated transcription"/>
    <property type="evidence" value="ECO:0007669"/>
    <property type="project" value="InterPro"/>
</dbReference>
<name>A0A4D4J8M1_9PSEU</name>
<dbReference type="EMBL" id="BJFL01000018">
    <property type="protein sequence ID" value="GDY31874.1"/>
    <property type="molecule type" value="Genomic_DNA"/>
</dbReference>
<dbReference type="InterPro" id="IPR011990">
    <property type="entry name" value="TPR-like_helical_dom_sf"/>
</dbReference>
<dbReference type="InterPro" id="IPR058852">
    <property type="entry name" value="HTH_77"/>
</dbReference>
<dbReference type="Gene3D" id="1.25.40.10">
    <property type="entry name" value="Tetratricopeptide repeat domain"/>
    <property type="match status" value="1"/>
</dbReference>
<dbReference type="SUPFAM" id="SSF46894">
    <property type="entry name" value="C-terminal effector domain of the bipartite response regulators"/>
    <property type="match status" value="1"/>
</dbReference>
<reference evidence="3" key="1">
    <citation type="submission" date="2019-04" db="EMBL/GenBank/DDBJ databases">
        <title>Draft genome sequence of Pseudonocardiaceae bacterium SL3-2-4.</title>
        <authorList>
            <person name="Ningsih F."/>
            <person name="Yokota A."/>
            <person name="Sakai Y."/>
            <person name="Nanatani K."/>
            <person name="Yabe S."/>
            <person name="Oetari A."/>
            <person name="Sjamsuridzal W."/>
        </authorList>
    </citation>
    <scope>NUCLEOTIDE SEQUENCE [LARGE SCALE GENOMIC DNA]</scope>
    <source>
        <strain evidence="3">SL3-2-4</strain>
    </source>
</reference>
<organism evidence="2 3">
    <name type="scientific">Gandjariella thermophila</name>
    <dbReference type="NCBI Taxonomy" id="1931992"/>
    <lineage>
        <taxon>Bacteria</taxon>
        <taxon>Bacillati</taxon>
        <taxon>Actinomycetota</taxon>
        <taxon>Actinomycetes</taxon>
        <taxon>Pseudonocardiales</taxon>
        <taxon>Pseudonocardiaceae</taxon>
        <taxon>Gandjariella</taxon>
    </lineage>
</organism>
<dbReference type="GO" id="GO:0003677">
    <property type="term" value="F:DNA binding"/>
    <property type="evidence" value="ECO:0007669"/>
    <property type="project" value="InterPro"/>
</dbReference>
<dbReference type="OrthoDB" id="9812579at2"/>
<dbReference type="InterPro" id="IPR016032">
    <property type="entry name" value="Sig_transdc_resp-reg_C-effctor"/>
</dbReference>
<dbReference type="Gene3D" id="3.40.50.300">
    <property type="entry name" value="P-loop containing nucleotide triphosphate hydrolases"/>
    <property type="match status" value="1"/>
</dbReference>
<evidence type="ECO:0000313" key="2">
    <source>
        <dbReference type="EMBL" id="GDY31874.1"/>
    </source>
</evidence>
<dbReference type="PRINTS" id="PR00364">
    <property type="entry name" value="DISEASERSIST"/>
</dbReference>
<dbReference type="PANTHER" id="PTHR47691">
    <property type="entry name" value="REGULATOR-RELATED"/>
    <property type="match status" value="1"/>
</dbReference>
<dbReference type="AlphaFoldDB" id="A0A4D4J8M1"/>
<gene>
    <name evidence="2" type="ORF">GTS_35070</name>
</gene>
<evidence type="ECO:0000313" key="3">
    <source>
        <dbReference type="Proteomes" id="UP000298860"/>
    </source>
</evidence>
<proteinExistence type="predicted"/>
<dbReference type="SMART" id="SM00421">
    <property type="entry name" value="HTH_LUXR"/>
    <property type="match status" value="1"/>
</dbReference>
<dbReference type="Pfam" id="PF25872">
    <property type="entry name" value="HTH_77"/>
    <property type="match status" value="1"/>
</dbReference>
<keyword evidence="3" id="KW-1185">Reference proteome</keyword>
<dbReference type="Pfam" id="PF00196">
    <property type="entry name" value="GerE"/>
    <property type="match status" value="1"/>
</dbReference>
<sequence length="800" mass="87766">MGTHPVEVKSFVGRRHEMAEAKRLLASGSAVTLTGQGGVGKTRLALRLAGDVEHSFPDGVWPVHLAAVLDGEEVAHQVAEALGLYPDVHRPAPAALREHLAGRRLLLLLDSCEHVVDACATLVATLLRAAPGLRVVATSRTPIGFAGERVLAVPPLSVPTGTVRLPAYVARRFDAVALFAERAAGVAPTFALTDGNSREVIRLCQRLHGVPLAIELAALRLRSEPLAALLERFRSDRAAEPPDAADWSVAVCPPRERELWARLSVFTGGFDQEDVHQVCCGSDLPRAEVAQLMPALVDRSILLVEERGSRPRYRMPETVRHAGRDLLTRSGRDAELRRRHRDWYRRLVEQADREWFDHRQLEWYQRLTRELPNIRSAMDFCVTEPGEAEAGLAIAAGLWHHWLISGALSEGRRRLDRALALVRAPSPVRARALWVDAHLAIMQADLPAARHLLAQCRLLARQIGDATAATRAMQFAGMAALYQGDLPRAVELLRGALARHRAARDADGIWLTLFHLAVAAYDLDEPDRSSVIDGRAASYGEECLAISESRGAEWARSYGLLLVGLERLRSGDTAQAAMLVRAALRLKRSFPDRWGMALCLETLGWVAAAEARHAQAARLLGAAATLWRSLRTSVPRLGHIARSHTRWAFETRHALGEVAFSAAWHEGAALDVADAVSEALDEGTYHPVRHREPTPPGRSALTRRERQVAALVAQGLGNREIAERLVIAQRTAESHVENILSKLGFTRRTQIADWVARGIGLTRPVAGRPGAHGPAPKPTAWPRVRKIAWRRRAARASLAA</sequence>
<dbReference type="InterPro" id="IPR036388">
    <property type="entry name" value="WH-like_DNA-bd_sf"/>
</dbReference>
<protein>
    <submittedName>
        <fullName evidence="2">LuxR family transcriptional regulator</fullName>
    </submittedName>
</protein>
<comment type="caution">
    <text evidence="2">The sequence shown here is derived from an EMBL/GenBank/DDBJ whole genome shotgun (WGS) entry which is preliminary data.</text>
</comment>
<dbReference type="Gene3D" id="1.10.10.10">
    <property type="entry name" value="Winged helix-like DNA-binding domain superfamily/Winged helix DNA-binding domain"/>
    <property type="match status" value="1"/>
</dbReference>
<dbReference type="PRINTS" id="PR00038">
    <property type="entry name" value="HTHLUXR"/>
</dbReference>
<dbReference type="CDD" id="cd06170">
    <property type="entry name" value="LuxR_C_like"/>
    <property type="match status" value="1"/>
</dbReference>
<dbReference type="InterPro" id="IPR000792">
    <property type="entry name" value="Tscrpt_reg_LuxR_C"/>
</dbReference>